<feature type="region of interest" description="Disordered" evidence="15">
    <location>
        <begin position="107"/>
        <end position="136"/>
    </location>
</feature>
<evidence type="ECO:0000256" key="8">
    <source>
        <dbReference type="ARBA" id="ARBA00022833"/>
    </source>
</evidence>
<dbReference type="GO" id="GO:0004176">
    <property type="term" value="F:ATP-dependent peptidase activity"/>
    <property type="evidence" value="ECO:0007669"/>
    <property type="project" value="InterPro"/>
</dbReference>
<name>A0AAQ4QWC5_GASAC</name>
<proteinExistence type="predicted"/>
<dbReference type="Gene3D" id="1.10.8.60">
    <property type="match status" value="1"/>
</dbReference>
<dbReference type="Gene3D" id="1.20.58.760">
    <property type="entry name" value="Peptidase M41"/>
    <property type="match status" value="1"/>
</dbReference>
<dbReference type="InterPro" id="IPR003593">
    <property type="entry name" value="AAA+_ATPase"/>
</dbReference>
<evidence type="ECO:0000256" key="6">
    <source>
        <dbReference type="ARBA" id="ARBA00022741"/>
    </source>
</evidence>
<dbReference type="FunFam" id="3.40.50.300:FF:000277">
    <property type="entry name" value="ATP-dependent zinc metalloprotease FtsH"/>
    <property type="match status" value="1"/>
</dbReference>
<evidence type="ECO:0000313" key="18">
    <source>
        <dbReference type="Ensembl" id="ENSGACP00000055639.1"/>
    </source>
</evidence>
<feature type="compositionally biased region" description="Basic and acidic residues" evidence="15">
    <location>
        <begin position="681"/>
        <end position="695"/>
    </location>
</feature>
<feature type="compositionally biased region" description="Basic and acidic residues" evidence="15">
    <location>
        <begin position="108"/>
        <end position="136"/>
    </location>
</feature>
<dbReference type="GeneTree" id="ENSGT00940000156329"/>
<evidence type="ECO:0000256" key="11">
    <source>
        <dbReference type="ARBA" id="ARBA00022989"/>
    </source>
</evidence>
<dbReference type="PANTHER" id="PTHR43655">
    <property type="entry name" value="ATP-DEPENDENT PROTEASE"/>
    <property type="match status" value="1"/>
</dbReference>
<dbReference type="InterPro" id="IPR050928">
    <property type="entry name" value="ATP-dep_Zn_Metalloprotease"/>
</dbReference>
<dbReference type="Proteomes" id="UP000007635">
    <property type="component" value="Chromosome II"/>
</dbReference>
<evidence type="ECO:0000256" key="14">
    <source>
        <dbReference type="SAM" id="Coils"/>
    </source>
</evidence>
<dbReference type="GO" id="GO:0008270">
    <property type="term" value="F:zinc ion binding"/>
    <property type="evidence" value="ECO:0007669"/>
    <property type="project" value="InterPro"/>
</dbReference>
<reference evidence="18" key="3">
    <citation type="submission" date="2025-09" db="UniProtKB">
        <authorList>
            <consortium name="Ensembl"/>
        </authorList>
    </citation>
    <scope>IDENTIFICATION</scope>
</reference>
<dbReference type="FunFam" id="3.40.1690.20:FF:000002">
    <property type="entry name" value="paraplegin isoform X1"/>
    <property type="match status" value="1"/>
</dbReference>
<keyword evidence="11 16" id="KW-1133">Transmembrane helix</keyword>
<evidence type="ECO:0000256" key="16">
    <source>
        <dbReference type="SAM" id="Phobius"/>
    </source>
</evidence>
<dbReference type="Pfam" id="PF06480">
    <property type="entry name" value="FtsH_ext"/>
    <property type="match status" value="1"/>
</dbReference>
<keyword evidence="12" id="KW-0482">Metalloprotease</keyword>
<keyword evidence="13 16" id="KW-0472">Membrane</keyword>
<evidence type="ECO:0000256" key="9">
    <source>
        <dbReference type="ARBA" id="ARBA00022840"/>
    </source>
</evidence>
<dbReference type="Pfam" id="PF00004">
    <property type="entry name" value="AAA"/>
    <property type="match status" value="1"/>
</dbReference>
<keyword evidence="14" id="KW-0175">Coiled coil</keyword>
<feature type="coiled-coil region" evidence="14">
    <location>
        <begin position="213"/>
        <end position="240"/>
    </location>
</feature>
<dbReference type="SUPFAM" id="SSF52540">
    <property type="entry name" value="P-loop containing nucleoside triphosphate hydrolases"/>
    <property type="match status" value="1"/>
</dbReference>
<reference evidence="18" key="2">
    <citation type="submission" date="2025-08" db="UniProtKB">
        <authorList>
            <consortium name="Ensembl"/>
        </authorList>
    </citation>
    <scope>IDENTIFICATION</scope>
</reference>
<dbReference type="InterPro" id="IPR011546">
    <property type="entry name" value="Pept_M41_FtsH_extracell"/>
</dbReference>
<dbReference type="InterPro" id="IPR003959">
    <property type="entry name" value="ATPase_AAA_core"/>
</dbReference>
<comment type="subcellular location">
    <subcellularLocation>
        <location evidence="2">Membrane</location>
        <topology evidence="2">Multi-pass membrane protein</topology>
    </subcellularLocation>
</comment>
<evidence type="ECO:0000256" key="7">
    <source>
        <dbReference type="ARBA" id="ARBA00022801"/>
    </source>
</evidence>
<keyword evidence="3" id="KW-0645">Protease</keyword>
<dbReference type="AlphaFoldDB" id="A0AAQ4QWC5"/>
<dbReference type="Pfam" id="PF01434">
    <property type="entry name" value="Peptidase_M41"/>
    <property type="match status" value="1"/>
</dbReference>
<dbReference type="CDD" id="cd19501">
    <property type="entry name" value="RecA-like_FtsH"/>
    <property type="match status" value="1"/>
</dbReference>
<evidence type="ECO:0000256" key="3">
    <source>
        <dbReference type="ARBA" id="ARBA00022670"/>
    </source>
</evidence>
<comment type="cofactor">
    <cofactor evidence="1">
        <name>Zn(2+)</name>
        <dbReference type="ChEBI" id="CHEBI:29105"/>
    </cofactor>
</comment>
<dbReference type="PANTHER" id="PTHR43655:SF8">
    <property type="entry name" value="PARAPLEGIN"/>
    <property type="match status" value="1"/>
</dbReference>
<dbReference type="GO" id="GO:0016887">
    <property type="term" value="F:ATP hydrolysis activity"/>
    <property type="evidence" value="ECO:0007669"/>
    <property type="project" value="InterPro"/>
</dbReference>
<keyword evidence="9" id="KW-0067">ATP-binding</keyword>
<sequence length="711" mass="78779">MSALLLRHRTGLCRKYSAGLLWTLSRQNCRVIPQKSISNDGGKHVLFRGGCFRKSPPQGVIQSLLHRPMGPGMLGISKDLIRNNLLHNPVGLINLLGSINFFSTSRSNQEENKSDGAKGKTPEEDEEEKKRREQQDQMYRERLRTLFIIALVMSLLNSINTSGGNISWNDFVNEMLAKGEVSRVQVVPESDIVEIYLHPGAVIFGRPRLALTYRMQVANIDKFEEKLRAAEEELNIDAKDRIPVSYKRTGFFGNAVYALGMAAIGVAILWYIFRLAGMGGREGGFSAFNQLKMAKFTIVDGKSGKGVSFKDVAGMHEAKMEIKEFVDYLKNPERYLQLGAKVPKGSLLLGPPGCGKTLLAKAVATEAQVPFLAMAGSEFVEVIGGLGAARVRSLFKEARSRAPCIVYIDEIDAVGKKRSTNASGFSNTEEEQTLNQLLVEMDGMGTTDHVIVLASTNRADILDNALMRPGRLDRHIFIDLPTLQERKEIYEQHLKILKLTQPADFYSLRLAELTPGFSGINTFIDLSSSSETRYSACCSGGELCMALGGRAAEAITFNKVTTGAQDDLRKVTRVAYSMVKQYGMCDSVGQVSFPDAEQQSGAGRRPFSQGLQQQMDHEAKMLIARAYRHTEKLLLDNRDKLILMANALLEREVVNYDDIEALLGPPPHGPKKLIHPQSWLEAERDKQDTGEEEPRPAPVKQGEDDVNPQLS</sequence>
<protein>
    <submittedName>
        <fullName evidence="18">SPG7 matrix AAA peptidase subunit, paraplegin</fullName>
    </submittedName>
</protein>
<dbReference type="SUPFAM" id="SSF140990">
    <property type="entry name" value="FtsH protease domain-like"/>
    <property type="match status" value="1"/>
</dbReference>
<dbReference type="InterPro" id="IPR027417">
    <property type="entry name" value="P-loop_NTPase"/>
</dbReference>
<keyword evidence="19" id="KW-1185">Reference proteome</keyword>
<evidence type="ECO:0000259" key="17">
    <source>
        <dbReference type="SMART" id="SM00382"/>
    </source>
</evidence>
<keyword evidence="8" id="KW-0862">Zinc</keyword>
<evidence type="ECO:0000256" key="13">
    <source>
        <dbReference type="ARBA" id="ARBA00023136"/>
    </source>
</evidence>
<dbReference type="Gene3D" id="3.40.1690.20">
    <property type="match status" value="1"/>
</dbReference>
<keyword evidence="10" id="KW-0809">Transit peptide</keyword>
<keyword evidence="7" id="KW-0378">Hydrolase</keyword>
<dbReference type="InterPro" id="IPR037219">
    <property type="entry name" value="Peptidase_M41-like"/>
</dbReference>
<evidence type="ECO:0000256" key="4">
    <source>
        <dbReference type="ARBA" id="ARBA00022692"/>
    </source>
</evidence>
<dbReference type="GO" id="GO:0004222">
    <property type="term" value="F:metalloendopeptidase activity"/>
    <property type="evidence" value="ECO:0007669"/>
    <property type="project" value="InterPro"/>
</dbReference>
<dbReference type="GO" id="GO:0005524">
    <property type="term" value="F:ATP binding"/>
    <property type="evidence" value="ECO:0007669"/>
    <property type="project" value="UniProtKB-KW"/>
</dbReference>
<dbReference type="Gene3D" id="3.40.50.300">
    <property type="entry name" value="P-loop containing nucleotide triphosphate hydrolases"/>
    <property type="match status" value="1"/>
</dbReference>
<feature type="transmembrane region" description="Helical" evidence="16">
    <location>
        <begin position="146"/>
        <end position="168"/>
    </location>
</feature>
<dbReference type="SMART" id="SM00382">
    <property type="entry name" value="AAA"/>
    <property type="match status" value="1"/>
</dbReference>
<evidence type="ECO:0000256" key="10">
    <source>
        <dbReference type="ARBA" id="ARBA00022946"/>
    </source>
</evidence>
<dbReference type="Ensembl" id="ENSGACT00000033092.1">
    <property type="protein sequence ID" value="ENSGACP00000055639.1"/>
    <property type="gene ID" value="ENSGACG00000015447.2"/>
</dbReference>
<dbReference type="InterPro" id="IPR000642">
    <property type="entry name" value="Peptidase_M41"/>
</dbReference>
<evidence type="ECO:0000313" key="19">
    <source>
        <dbReference type="Proteomes" id="UP000007635"/>
    </source>
</evidence>
<feature type="region of interest" description="Disordered" evidence="15">
    <location>
        <begin position="664"/>
        <end position="711"/>
    </location>
</feature>
<keyword evidence="5" id="KW-0479">Metal-binding</keyword>
<reference evidence="18 19" key="1">
    <citation type="journal article" date="2021" name="G3 (Bethesda)">
        <title>Improved contiguity of the threespine stickleback genome using long-read sequencing.</title>
        <authorList>
            <person name="Nath S."/>
            <person name="Shaw D.E."/>
            <person name="White M.A."/>
        </authorList>
    </citation>
    <scope>NUCLEOTIDE SEQUENCE [LARGE SCALE GENOMIC DNA]</scope>
    <source>
        <strain evidence="18 19">Lake Benthic</strain>
    </source>
</reference>
<feature type="transmembrane region" description="Helical" evidence="16">
    <location>
        <begin position="255"/>
        <end position="273"/>
    </location>
</feature>
<feature type="domain" description="AAA+ ATPase" evidence="17">
    <location>
        <begin position="342"/>
        <end position="482"/>
    </location>
</feature>
<dbReference type="GO" id="GO:0005745">
    <property type="term" value="C:m-AAA complex"/>
    <property type="evidence" value="ECO:0007669"/>
    <property type="project" value="TreeGrafter"/>
</dbReference>
<evidence type="ECO:0000256" key="2">
    <source>
        <dbReference type="ARBA" id="ARBA00004141"/>
    </source>
</evidence>
<accession>A0AAQ4QWC5</accession>
<organism evidence="18 19">
    <name type="scientific">Gasterosteus aculeatus aculeatus</name>
    <name type="common">three-spined stickleback</name>
    <dbReference type="NCBI Taxonomy" id="481459"/>
    <lineage>
        <taxon>Eukaryota</taxon>
        <taxon>Metazoa</taxon>
        <taxon>Chordata</taxon>
        <taxon>Craniata</taxon>
        <taxon>Vertebrata</taxon>
        <taxon>Euteleostomi</taxon>
        <taxon>Actinopterygii</taxon>
        <taxon>Neopterygii</taxon>
        <taxon>Teleostei</taxon>
        <taxon>Neoteleostei</taxon>
        <taxon>Acanthomorphata</taxon>
        <taxon>Eupercaria</taxon>
        <taxon>Perciformes</taxon>
        <taxon>Cottioidei</taxon>
        <taxon>Gasterosteales</taxon>
        <taxon>Gasterosteidae</taxon>
        <taxon>Gasterosteus</taxon>
    </lineage>
</organism>
<evidence type="ECO:0000256" key="1">
    <source>
        <dbReference type="ARBA" id="ARBA00001947"/>
    </source>
</evidence>
<keyword evidence="6" id="KW-0547">Nucleotide-binding</keyword>
<evidence type="ECO:0000256" key="5">
    <source>
        <dbReference type="ARBA" id="ARBA00022723"/>
    </source>
</evidence>
<dbReference type="GO" id="GO:0034982">
    <property type="term" value="P:mitochondrial protein processing"/>
    <property type="evidence" value="ECO:0007669"/>
    <property type="project" value="TreeGrafter"/>
</dbReference>
<evidence type="ECO:0000256" key="12">
    <source>
        <dbReference type="ARBA" id="ARBA00023049"/>
    </source>
</evidence>
<keyword evidence="4 16" id="KW-0812">Transmembrane</keyword>
<evidence type="ECO:0000256" key="15">
    <source>
        <dbReference type="SAM" id="MobiDB-lite"/>
    </source>
</evidence>